<dbReference type="RefSeq" id="WP_189631771.1">
    <property type="nucleotide sequence ID" value="NZ_BMYQ01000001.1"/>
</dbReference>
<dbReference type="Proteomes" id="UP000628984">
    <property type="component" value="Unassembled WGS sequence"/>
</dbReference>
<accession>A0A918IKQ9</accession>
<evidence type="ECO:0000313" key="2">
    <source>
        <dbReference type="EMBL" id="GGW21104.1"/>
    </source>
</evidence>
<gene>
    <name evidence="2" type="primary">trgA</name>
    <name evidence="2" type="ORF">GCM10011452_00120</name>
</gene>
<evidence type="ECO:0000313" key="3">
    <source>
        <dbReference type="Proteomes" id="UP000628984"/>
    </source>
</evidence>
<keyword evidence="1" id="KW-0812">Transmembrane</keyword>
<proteinExistence type="predicted"/>
<name>A0A918IKQ9_9RHOB</name>
<evidence type="ECO:0000256" key="1">
    <source>
        <dbReference type="SAM" id="Phobius"/>
    </source>
</evidence>
<reference evidence="2" key="2">
    <citation type="submission" date="2020-09" db="EMBL/GenBank/DDBJ databases">
        <authorList>
            <person name="Sun Q."/>
            <person name="Kim S."/>
        </authorList>
    </citation>
    <scope>NUCLEOTIDE SEQUENCE</scope>
    <source>
        <strain evidence="2">KCTC 23714</strain>
    </source>
</reference>
<feature type="transmembrane region" description="Helical" evidence="1">
    <location>
        <begin position="123"/>
        <end position="142"/>
    </location>
</feature>
<keyword evidence="1" id="KW-0472">Membrane</keyword>
<feature type="transmembrane region" description="Helical" evidence="1">
    <location>
        <begin position="31"/>
        <end position="53"/>
    </location>
</feature>
<reference evidence="2" key="1">
    <citation type="journal article" date="2014" name="Int. J. Syst. Evol. Microbiol.">
        <title>Complete genome sequence of Corynebacterium casei LMG S-19264T (=DSM 44701T), isolated from a smear-ripened cheese.</title>
        <authorList>
            <consortium name="US DOE Joint Genome Institute (JGI-PGF)"/>
            <person name="Walter F."/>
            <person name="Albersmeier A."/>
            <person name="Kalinowski J."/>
            <person name="Ruckert C."/>
        </authorList>
    </citation>
    <scope>NUCLEOTIDE SEQUENCE</scope>
    <source>
        <strain evidence="2">KCTC 23714</strain>
    </source>
</reference>
<comment type="caution">
    <text evidence="2">The sequence shown here is derived from an EMBL/GenBank/DDBJ whole genome shotgun (WGS) entry which is preliminary data.</text>
</comment>
<keyword evidence="3" id="KW-1185">Reference proteome</keyword>
<organism evidence="2 3">
    <name type="scientific">Gemmobacter lanyuensis</name>
    <dbReference type="NCBI Taxonomy" id="1054497"/>
    <lineage>
        <taxon>Bacteria</taxon>
        <taxon>Pseudomonadati</taxon>
        <taxon>Pseudomonadota</taxon>
        <taxon>Alphaproteobacteria</taxon>
        <taxon>Rhodobacterales</taxon>
        <taxon>Paracoccaceae</taxon>
        <taxon>Gemmobacter</taxon>
    </lineage>
</organism>
<protein>
    <submittedName>
        <fullName evidence="2">Tellurium resistance protein</fullName>
    </submittedName>
</protein>
<keyword evidence="1" id="KW-1133">Transmembrane helix</keyword>
<sequence length="146" mass="15444">MPTAGKLAGAVIFAALGYVIAEAYAMNLPPGTAFPAFGAGLALLGLICGWRIVGAQARSGLVGALNGGLQTAVTMVFLGLFFFSTWQMILKSLRKMYDGPFEAVVGIFEMMVEYGSYAMTPRVLGLMVVGGFVCGWLTGMIGRRYP</sequence>
<feature type="transmembrane region" description="Helical" evidence="1">
    <location>
        <begin position="65"/>
        <end position="89"/>
    </location>
</feature>
<dbReference type="EMBL" id="BMYQ01000001">
    <property type="protein sequence ID" value="GGW21104.1"/>
    <property type="molecule type" value="Genomic_DNA"/>
</dbReference>
<dbReference type="NCBIfam" id="NF033773">
    <property type="entry name" value="tellur_TrgA"/>
    <property type="match status" value="1"/>
</dbReference>
<dbReference type="AlphaFoldDB" id="A0A918IKQ9"/>
<dbReference type="InterPro" id="IPR047784">
    <property type="entry name" value="TrgA"/>
</dbReference>